<dbReference type="InterPro" id="IPR023612">
    <property type="entry name" value="Peptidase_M4"/>
</dbReference>
<feature type="active site" description="Proton donor" evidence="8">
    <location>
        <position position="483"/>
    </location>
</feature>
<dbReference type="SUPFAM" id="SSF55486">
    <property type="entry name" value="Metalloproteases ('zincins'), catalytic domain"/>
    <property type="match status" value="1"/>
</dbReference>
<dbReference type="InterPro" id="IPR013783">
    <property type="entry name" value="Ig-like_fold"/>
</dbReference>
<sequence>MSMPWPRWPLLLASLVAGPSLAAGGRLASVSQTTLLQLRAREPSRAAESLSLLKAQSGQLGLSERDEFRMSSVQTDGFGLTHTRFQQLHEGIPVWGAVAITHLEPSGRGLTVTKDSVRPHIRVSTRPVVDEASAAALALLEVRPLGLPTKQPSAQLVIYPEVKRVGSPGGTRRLRVNAEDLQEEVVGYRLAWHVHTVLDNTQDGVRQTDFLLDARSGVVLKRWNSLQTAAAVGTGRSQYSGEVRLDVFQNADGRYELRDTTRTLGEGLRTYDVNHARLEYGEKPTPVLYQDADNLWGDGQNFDPSASTQSENGQTAAVDAHFGLLATWDYFQKIHHRFGIDNAGTPTFNYVHVSRSYDNAFWDDDCFCMSYGDGSYPKPYGFKSVVSLDVAGHELSHGVMSQTAGLIYSGESGGLNEANSDIFGTMTEFWARNGQGDTIGDTGGDWTIGEQLSDTPLRYMYKPSLDGSSEDAWFPGLDAIDVHYSSGPMNRAFYFLSQGAQSTATKNDYSSRYLPDGMTGIGNDKAAAIWYRAITAYLTPASNYVAARTASLRAAAELHGSGSKEYRAVQNAFAAINVGYSASTYDDLMPPKATLSMSGSAPTLRFTAVASDNIGVTRVEFYVDGVLTRSDDTQPFDFRVDTTQADPGTHQVVAKAIDRAGNVGSSAPIGFTVTQSFAQLLRDPGFEKDGSDWVQEPADSDYPIITYSSTRARTGYGYAVFNGYGTTAVDRISQQVTLPADTQTAALTFYLTVLTDDPGTQAQDTLAVQVRDTDGNLLEQPASWSNVDSTFGWVQVSIDLTRFAGQTVQLHFVGTENDDGFASLFQLDDLSLRVITHPDTESPLVRAGVATDPESGRVALLGHVWDNGFVNAVELLVDGTSQGSVPRTFAKILSASALGGGLHTLVVKATDAAGNTSTSEHLPFYVERGRGQVVQNPDFELYDSQTGQAEGWTLETSSPSSSGIIENFFYAYSGWVFVLFGVDDGPNTSTLRQTVTIPADAESAVYSFWLWVESNAFSDNVAHHTFTAKVRDVNGNDLKTLETLSNVDVTPYYTEHRYDLSAFKGQTIQLFFESNLEEPVEDPNTGYTYFSLDDVYLDVTSTPDSLAPSLDASVRDDSGTRVQLFANVSDNTWTEKLEFFVDGTPVATFTDPKGEYTSPFDTSALANGQHAFMAKATDRAGNGTAVTVPFTVNVVNDTTPPTVSAAVEGEHETTVFTASATDDTGVTSVEFYVDDVFQGRVQAAPYRLPFSTLPLAPGEHTLKVVAFDAYGNSASATAPFTRAGPLLSSTRILVPVDGTYELSTLLTQGADPLLLWNVQEGRVCGTVSWTGVYTAPAAPGLCHVLITHKQDARSSARVDVRVYTADLNGDRVVDGEDLARLAQSWGTRASSTTTADLDASGSVDDTDVTLFLSQFGR</sequence>
<keyword evidence="2" id="KW-0645">Protease</keyword>
<dbReference type="GO" id="GO:0046872">
    <property type="term" value="F:metal ion binding"/>
    <property type="evidence" value="ECO:0007669"/>
    <property type="project" value="UniProtKB-KW"/>
</dbReference>
<evidence type="ECO:0000313" key="14">
    <source>
        <dbReference type="Proteomes" id="UP000217257"/>
    </source>
</evidence>
<keyword evidence="4 9" id="KW-0732">Signal</keyword>
<dbReference type="GO" id="GO:0006508">
    <property type="term" value="P:proteolysis"/>
    <property type="evidence" value="ECO:0007669"/>
    <property type="project" value="UniProtKB-KW"/>
</dbReference>
<dbReference type="Pfam" id="PF01447">
    <property type="entry name" value="Peptidase_M4"/>
    <property type="match status" value="1"/>
</dbReference>
<dbReference type="SUPFAM" id="SSF49899">
    <property type="entry name" value="Concanavalin A-like lectins/glucanases"/>
    <property type="match status" value="1"/>
</dbReference>
<dbReference type="CDD" id="cd09597">
    <property type="entry name" value="M4_TLP"/>
    <property type="match status" value="1"/>
</dbReference>
<dbReference type="InterPro" id="IPR036439">
    <property type="entry name" value="Dockerin_dom_sf"/>
</dbReference>
<protein>
    <recommendedName>
        <fullName evidence="15">Peptidase M4</fullName>
    </recommendedName>
</protein>
<dbReference type="Pfam" id="PF17957">
    <property type="entry name" value="Big_7"/>
    <property type="match status" value="3"/>
</dbReference>
<evidence type="ECO:0000256" key="5">
    <source>
        <dbReference type="ARBA" id="ARBA00022801"/>
    </source>
</evidence>
<evidence type="ECO:0000256" key="1">
    <source>
        <dbReference type="ARBA" id="ARBA00009388"/>
    </source>
</evidence>
<evidence type="ECO:0000259" key="10">
    <source>
        <dbReference type="Pfam" id="PF01447"/>
    </source>
</evidence>
<dbReference type="Gene3D" id="1.10.1330.10">
    <property type="entry name" value="Dockerin domain"/>
    <property type="match status" value="1"/>
</dbReference>
<gene>
    <name evidence="13" type="ORF">CYFUS_004263</name>
</gene>
<keyword evidence="7" id="KW-0482">Metalloprotease</keyword>
<name>A0A250J5M6_9BACT</name>
<dbReference type="PRINTS" id="PR00730">
    <property type="entry name" value="THERMOLYSIN"/>
</dbReference>
<evidence type="ECO:0000256" key="8">
    <source>
        <dbReference type="PIRSR" id="PIRSR623612-1"/>
    </source>
</evidence>
<dbReference type="Gene3D" id="2.60.40.10">
    <property type="entry name" value="Immunoglobulins"/>
    <property type="match status" value="4"/>
</dbReference>
<dbReference type="InterPro" id="IPR011096">
    <property type="entry name" value="FTP_domain"/>
</dbReference>
<proteinExistence type="inferred from homology"/>
<feature type="domain" description="FTP" evidence="12">
    <location>
        <begin position="66"/>
        <end position="113"/>
    </location>
</feature>
<dbReference type="InterPro" id="IPR001570">
    <property type="entry name" value="Peptidase_M4_C_domain"/>
</dbReference>
<dbReference type="Gene3D" id="1.10.390.10">
    <property type="entry name" value="Neutral Protease Domain 2"/>
    <property type="match status" value="1"/>
</dbReference>
<dbReference type="Pfam" id="PF07504">
    <property type="entry name" value="FTP"/>
    <property type="match status" value="1"/>
</dbReference>
<dbReference type="GO" id="GO:0000272">
    <property type="term" value="P:polysaccharide catabolic process"/>
    <property type="evidence" value="ECO:0007669"/>
    <property type="project" value="InterPro"/>
</dbReference>
<dbReference type="Pfam" id="PF02868">
    <property type="entry name" value="Peptidase_M4_C"/>
    <property type="match status" value="1"/>
</dbReference>
<dbReference type="InterPro" id="IPR018247">
    <property type="entry name" value="EF_Hand_1_Ca_BS"/>
</dbReference>
<evidence type="ECO:0000259" key="12">
    <source>
        <dbReference type="Pfam" id="PF07504"/>
    </source>
</evidence>
<evidence type="ECO:0000256" key="4">
    <source>
        <dbReference type="ARBA" id="ARBA00022729"/>
    </source>
</evidence>
<feature type="active site" evidence="8">
    <location>
        <position position="394"/>
    </location>
</feature>
<accession>A0A250J5M6</accession>
<dbReference type="PANTHER" id="PTHR33794:SF1">
    <property type="entry name" value="BACILLOLYSIN"/>
    <property type="match status" value="1"/>
</dbReference>
<dbReference type="EMBL" id="CP022098">
    <property type="protein sequence ID" value="ATB38828.1"/>
    <property type="molecule type" value="Genomic_DNA"/>
</dbReference>
<keyword evidence="6" id="KW-0862">Zinc</keyword>
<dbReference type="InterPro" id="IPR050728">
    <property type="entry name" value="Zinc_Metalloprotease_M4"/>
</dbReference>
<feature type="domain" description="Peptidase M4" evidence="10">
    <location>
        <begin position="233"/>
        <end position="400"/>
    </location>
</feature>
<dbReference type="PANTHER" id="PTHR33794">
    <property type="entry name" value="BACILLOLYSIN"/>
    <property type="match status" value="1"/>
</dbReference>
<dbReference type="Gene3D" id="3.10.170.10">
    <property type="match status" value="1"/>
</dbReference>
<dbReference type="GO" id="GO:0004222">
    <property type="term" value="F:metalloendopeptidase activity"/>
    <property type="evidence" value="ECO:0007669"/>
    <property type="project" value="InterPro"/>
</dbReference>
<dbReference type="RefSeq" id="WP_198316676.1">
    <property type="nucleotide sequence ID" value="NZ_CP022098.1"/>
</dbReference>
<dbReference type="Gene3D" id="3.10.450.490">
    <property type="match status" value="1"/>
</dbReference>
<dbReference type="InterPro" id="IPR027268">
    <property type="entry name" value="Peptidase_M4/M1_CTD_sf"/>
</dbReference>
<comment type="similarity">
    <text evidence="1">Belongs to the peptidase M4 family.</text>
</comment>
<keyword evidence="3" id="KW-0479">Metal-binding</keyword>
<evidence type="ECO:0000256" key="2">
    <source>
        <dbReference type="ARBA" id="ARBA00022670"/>
    </source>
</evidence>
<evidence type="ECO:0000313" key="13">
    <source>
        <dbReference type="EMBL" id="ATB38828.1"/>
    </source>
</evidence>
<organism evidence="13 14">
    <name type="scientific">Cystobacter fuscus</name>
    <dbReference type="NCBI Taxonomy" id="43"/>
    <lineage>
        <taxon>Bacteria</taxon>
        <taxon>Pseudomonadati</taxon>
        <taxon>Myxococcota</taxon>
        <taxon>Myxococcia</taxon>
        <taxon>Myxococcales</taxon>
        <taxon>Cystobacterineae</taxon>
        <taxon>Archangiaceae</taxon>
        <taxon>Cystobacter</taxon>
    </lineage>
</organism>
<evidence type="ECO:0000256" key="7">
    <source>
        <dbReference type="ARBA" id="ARBA00023049"/>
    </source>
</evidence>
<dbReference type="Gene3D" id="2.60.120.260">
    <property type="entry name" value="Galactose-binding domain-like"/>
    <property type="match status" value="2"/>
</dbReference>
<dbReference type="Proteomes" id="UP000217257">
    <property type="component" value="Chromosome"/>
</dbReference>
<dbReference type="CDD" id="cd14254">
    <property type="entry name" value="Dockerin_II"/>
    <property type="match status" value="1"/>
</dbReference>
<dbReference type="InterPro" id="IPR013320">
    <property type="entry name" value="ConA-like_dom_sf"/>
</dbReference>
<feature type="chain" id="PRO_5012354686" description="Peptidase M4" evidence="9">
    <location>
        <begin position="23"/>
        <end position="1417"/>
    </location>
</feature>
<evidence type="ECO:0000259" key="11">
    <source>
        <dbReference type="Pfam" id="PF02868"/>
    </source>
</evidence>
<dbReference type="InterPro" id="IPR013856">
    <property type="entry name" value="Peptidase_M4_domain"/>
</dbReference>
<reference evidence="13 14" key="1">
    <citation type="submission" date="2017-06" db="EMBL/GenBank/DDBJ databases">
        <title>Sequencing and comparative analysis of myxobacterial genomes.</title>
        <authorList>
            <person name="Rupp O."/>
            <person name="Goesmann A."/>
            <person name="Sogaard-Andersen L."/>
        </authorList>
    </citation>
    <scope>NUCLEOTIDE SEQUENCE [LARGE SCALE GENOMIC DNA]</scope>
    <source>
        <strain evidence="13 14">DSM 52655</strain>
    </source>
</reference>
<dbReference type="PROSITE" id="PS00018">
    <property type="entry name" value="EF_HAND_1"/>
    <property type="match status" value="1"/>
</dbReference>
<feature type="signal peptide" evidence="9">
    <location>
        <begin position="1"/>
        <end position="22"/>
    </location>
</feature>
<dbReference type="KEGG" id="cfus:CYFUS_004263"/>
<evidence type="ECO:0000256" key="3">
    <source>
        <dbReference type="ARBA" id="ARBA00022723"/>
    </source>
</evidence>
<evidence type="ECO:0000256" key="6">
    <source>
        <dbReference type="ARBA" id="ARBA00022833"/>
    </source>
</evidence>
<evidence type="ECO:0008006" key="15">
    <source>
        <dbReference type="Google" id="ProtNLM"/>
    </source>
</evidence>
<feature type="domain" description="Peptidase M4 C-terminal" evidence="11">
    <location>
        <begin position="404"/>
        <end position="578"/>
    </location>
</feature>
<evidence type="ECO:0000256" key="9">
    <source>
        <dbReference type="SAM" id="SignalP"/>
    </source>
</evidence>
<keyword evidence="5" id="KW-0378">Hydrolase</keyword>